<evidence type="ECO:0000256" key="1">
    <source>
        <dbReference type="SAM" id="Phobius"/>
    </source>
</evidence>
<keyword evidence="1" id="KW-1133">Transmembrane helix</keyword>
<gene>
    <name evidence="2" type="ORF">AOC36_00295</name>
</gene>
<feature type="transmembrane region" description="Helical" evidence="1">
    <location>
        <begin position="50"/>
        <end position="73"/>
    </location>
</feature>
<evidence type="ECO:0000313" key="3">
    <source>
        <dbReference type="Proteomes" id="UP000063781"/>
    </source>
</evidence>
<dbReference type="Proteomes" id="UP000063781">
    <property type="component" value="Chromosome"/>
</dbReference>
<protein>
    <submittedName>
        <fullName evidence="2">Uncharacterized protein</fullName>
    </submittedName>
</protein>
<keyword evidence="3" id="KW-1185">Reference proteome</keyword>
<reference evidence="2 3" key="1">
    <citation type="submission" date="2015-10" db="EMBL/GenBank/DDBJ databases">
        <title>Erysipelothrix larvae sp. LV19 isolated from the larval gut of the rhinoceros beetle, Trypoxylus dichotomus.</title>
        <authorList>
            <person name="Lim S."/>
            <person name="Kim B.-C."/>
        </authorList>
    </citation>
    <scope>NUCLEOTIDE SEQUENCE [LARGE SCALE GENOMIC DNA]</scope>
    <source>
        <strain evidence="2 3">LV19</strain>
    </source>
</reference>
<sequence length="141" mass="16171">MAFLDRWVYRWTFFLGYMGIITLCFYVMLKEHESWINMLDAPLPNSQTEIFLHNLPVMILFGLPFLGFPFALFSLGTNALMIAISIKATGLMHTAHLLIHLPLELFALVGLARCKQKTIVKRLVLCTALLWLSAFIEIRLV</sequence>
<feature type="transmembrane region" description="Helical" evidence="1">
    <location>
        <begin position="123"/>
        <end position="140"/>
    </location>
</feature>
<name>A0A0X8GXZ3_9FIRM</name>
<feature type="transmembrane region" description="Helical" evidence="1">
    <location>
        <begin position="12"/>
        <end position="29"/>
    </location>
</feature>
<dbReference type="AlphaFoldDB" id="A0A0X8GXZ3"/>
<dbReference type="KEGG" id="erl:AOC36_00295"/>
<keyword evidence="1" id="KW-0812">Transmembrane</keyword>
<accession>A0A0X8GXZ3</accession>
<dbReference type="STRING" id="1514105.AOC36_00295"/>
<dbReference type="EMBL" id="CP013213">
    <property type="protein sequence ID" value="AMC92486.1"/>
    <property type="molecule type" value="Genomic_DNA"/>
</dbReference>
<evidence type="ECO:0000313" key="2">
    <source>
        <dbReference type="EMBL" id="AMC92486.1"/>
    </source>
</evidence>
<organism evidence="2 3">
    <name type="scientific">Erysipelothrix larvae</name>
    <dbReference type="NCBI Taxonomy" id="1514105"/>
    <lineage>
        <taxon>Bacteria</taxon>
        <taxon>Bacillati</taxon>
        <taxon>Bacillota</taxon>
        <taxon>Erysipelotrichia</taxon>
        <taxon>Erysipelotrichales</taxon>
        <taxon>Erysipelotrichaceae</taxon>
        <taxon>Erysipelothrix</taxon>
    </lineage>
</organism>
<proteinExistence type="predicted"/>
<keyword evidence="1" id="KW-0472">Membrane</keyword>